<keyword evidence="4" id="KW-1185">Reference proteome</keyword>
<organism evidence="3 4">
    <name type="scientific">Lolium multiflorum</name>
    <name type="common">Italian ryegrass</name>
    <name type="synonym">Lolium perenne subsp. multiflorum</name>
    <dbReference type="NCBI Taxonomy" id="4521"/>
    <lineage>
        <taxon>Eukaryota</taxon>
        <taxon>Viridiplantae</taxon>
        <taxon>Streptophyta</taxon>
        <taxon>Embryophyta</taxon>
        <taxon>Tracheophyta</taxon>
        <taxon>Spermatophyta</taxon>
        <taxon>Magnoliopsida</taxon>
        <taxon>Liliopsida</taxon>
        <taxon>Poales</taxon>
        <taxon>Poaceae</taxon>
        <taxon>BOP clade</taxon>
        <taxon>Pooideae</taxon>
        <taxon>Poodae</taxon>
        <taxon>Poeae</taxon>
        <taxon>Poeae Chloroplast Group 2 (Poeae type)</taxon>
        <taxon>Loliodinae</taxon>
        <taxon>Loliinae</taxon>
        <taxon>Lolium</taxon>
    </lineage>
</organism>
<feature type="region of interest" description="Disordered" evidence="1">
    <location>
        <begin position="1"/>
        <end position="30"/>
    </location>
</feature>
<comment type="caution">
    <text evidence="3">The sequence shown here is derived from an EMBL/GenBank/DDBJ whole genome shotgun (WGS) entry which is preliminary data.</text>
</comment>
<evidence type="ECO:0000256" key="1">
    <source>
        <dbReference type="SAM" id="MobiDB-lite"/>
    </source>
</evidence>
<gene>
    <name evidence="3" type="ORF">QYE76_015277</name>
</gene>
<dbReference type="InterPro" id="IPR056594">
    <property type="entry name" value="AT5G49610-like_b-prop"/>
</dbReference>
<evidence type="ECO:0000313" key="3">
    <source>
        <dbReference type="EMBL" id="KAK1698580.1"/>
    </source>
</evidence>
<protein>
    <recommendedName>
        <fullName evidence="2">F-box domain-containing protein</fullName>
    </recommendedName>
</protein>
<reference evidence="3" key="1">
    <citation type="submission" date="2023-07" db="EMBL/GenBank/DDBJ databases">
        <title>A chromosome-level genome assembly of Lolium multiflorum.</title>
        <authorList>
            <person name="Chen Y."/>
            <person name="Copetti D."/>
            <person name="Kolliker R."/>
            <person name="Studer B."/>
        </authorList>
    </citation>
    <scope>NUCLEOTIDE SEQUENCE</scope>
    <source>
        <strain evidence="3">02402/16</strain>
        <tissue evidence="3">Leaf</tissue>
    </source>
</reference>
<dbReference type="SUPFAM" id="SSF81383">
    <property type="entry name" value="F-box domain"/>
    <property type="match status" value="1"/>
</dbReference>
<accession>A0AAD8U6K8</accession>
<dbReference type="InterPro" id="IPR036047">
    <property type="entry name" value="F-box-like_dom_sf"/>
</dbReference>
<name>A0AAD8U6K8_LOLMU</name>
<dbReference type="AlphaFoldDB" id="A0AAD8U6K8"/>
<dbReference type="PROSITE" id="PS50181">
    <property type="entry name" value="FBOX"/>
    <property type="match status" value="1"/>
</dbReference>
<evidence type="ECO:0000259" key="2">
    <source>
        <dbReference type="PROSITE" id="PS50181"/>
    </source>
</evidence>
<dbReference type="EMBL" id="JAUUTY010000001">
    <property type="protein sequence ID" value="KAK1698580.1"/>
    <property type="molecule type" value="Genomic_DNA"/>
</dbReference>
<sequence length="421" mass="47596">MSPAAQHRRRRWDKGESRPKKRKGAGRRTTVHDLPEHVFEQILFRLGPYSPYLVRAAATCRRWFRVVADAGFLARLATTTHAGDYRTVDGCSVFIPSSPLDDDGRRRFSLDFLPDSESWELADSRDSLLLLSKKESAYESCSLEHNYDSCRCCDVVVCDPLRARYQVIPGPLDGENRSDCIGLFLAGGGDGRPSSMSNFRIIVVVQQTEVFGYTTGIDGVWHSIREEYPDDSETITSDFFAGRANGSLYWGLEEDINMVIVLDEATWTLSLARLPWGLSNDKTARIIGGQDGMLRVVRLIGKNLYVFAQTRLGCNGDNREWVLEKWLCLSKATVGLPGHDESLLKQKIVIIKANAEYILLSLSDGTWAFTVELDTMRVESELPRNKYTGKVYPYVLPWPPVLSDLSKEQYAVVRRHKCDRK</sequence>
<feature type="domain" description="F-box" evidence="2">
    <location>
        <begin position="28"/>
        <end position="76"/>
    </location>
</feature>
<dbReference type="Proteomes" id="UP001231189">
    <property type="component" value="Unassembled WGS sequence"/>
</dbReference>
<dbReference type="Pfam" id="PF12937">
    <property type="entry name" value="F-box-like"/>
    <property type="match status" value="1"/>
</dbReference>
<dbReference type="InterPro" id="IPR001810">
    <property type="entry name" value="F-box_dom"/>
</dbReference>
<dbReference type="Pfam" id="PF23635">
    <property type="entry name" value="Beta-prop_AT5G49610-like"/>
    <property type="match status" value="1"/>
</dbReference>
<proteinExistence type="predicted"/>
<feature type="compositionally biased region" description="Basic residues" evidence="1">
    <location>
        <begin position="1"/>
        <end position="12"/>
    </location>
</feature>
<dbReference type="PANTHER" id="PTHR33207">
    <property type="entry name" value="F-BOX DOMAIN CONTAINING PROTEIN-RELATED"/>
    <property type="match status" value="1"/>
</dbReference>
<evidence type="ECO:0000313" key="4">
    <source>
        <dbReference type="Proteomes" id="UP001231189"/>
    </source>
</evidence>